<dbReference type="HOGENOM" id="CLU_135187_0_0_1"/>
<evidence type="ECO:0000256" key="1">
    <source>
        <dbReference type="SAM" id="Phobius"/>
    </source>
</evidence>
<evidence type="ECO:0000313" key="3">
    <source>
        <dbReference type="Proteomes" id="UP000053593"/>
    </source>
</evidence>
<dbReference type="Proteomes" id="UP000053593">
    <property type="component" value="Unassembled WGS sequence"/>
</dbReference>
<evidence type="ECO:0000313" key="2">
    <source>
        <dbReference type="EMBL" id="KIK54787.1"/>
    </source>
</evidence>
<organism evidence="2 3">
    <name type="scientific">Collybiopsis luxurians FD-317 M1</name>
    <dbReference type="NCBI Taxonomy" id="944289"/>
    <lineage>
        <taxon>Eukaryota</taxon>
        <taxon>Fungi</taxon>
        <taxon>Dikarya</taxon>
        <taxon>Basidiomycota</taxon>
        <taxon>Agaricomycotina</taxon>
        <taxon>Agaricomycetes</taxon>
        <taxon>Agaricomycetidae</taxon>
        <taxon>Agaricales</taxon>
        <taxon>Marasmiineae</taxon>
        <taxon>Omphalotaceae</taxon>
        <taxon>Collybiopsis</taxon>
        <taxon>Collybiopsis luxurians</taxon>
    </lineage>
</organism>
<feature type="transmembrane region" description="Helical" evidence="1">
    <location>
        <begin position="74"/>
        <end position="92"/>
    </location>
</feature>
<proteinExistence type="predicted"/>
<sequence>RSTSGIVWSCVTTIFACTWVAVHPNVPSIRASQRELFWRRVKKLIVALIAPEFIIIWAANQLRSASYAVKTLRRHWTMTHGLFLVMGGFMLTD</sequence>
<dbReference type="PANTHER" id="PTHR35043">
    <property type="entry name" value="TRANSCRIPTION FACTOR DOMAIN-CONTAINING PROTEIN"/>
    <property type="match status" value="1"/>
</dbReference>
<dbReference type="AlphaFoldDB" id="A0A0D0C9V9"/>
<gene>
    <name evidence="2" type="ORF">GYMLUDRAFT_120431</name>
</gene>
<dbReference type="EMBL" id="KN834813">
    <property type="protein sequence ID" value="KIK54787.1"/>
    <property type="molecule type" value="Genomic_DNA"/>
</dbReference>
<feature type="transmembrane region" description="Helical" evidence="1">
    <location>
        <begin position="6"/>
        <end position="23"/>
    </location>
</feature>
<keyword evidence="1" id="KW-0812">Transmembrane</keyword>
<keyword evidence="3" id="KW-1185">Reference proteome</keyword>
<feature type="non-terminal residue" evidence="2">
    <location>
        <position position="1"/>
    </location>
</feature>
<name>A0A0D0C9V9_9AGAR</name>
<reference evidence="2 3" key="1">
    <citation type="submission" date="2014-04" db="EMBL/GenBank/DDBJ databases">
        <title>Evolutionary Origins and Diversification of the Mycorrhizal Mutualists.</title>
        <authorList>
            <consortium name="DOE Joint Genome Institute"/>
            <consortium name="Mycorrhizal Genomics Consortium"/>
            <person name="Kohler A."/>
            <person name="Kuo A."/>
            <person name="Nagy L.G."/>
            <person name="Floudas D."/>
            <person name="Copeland A."/>
            <person name="Barry K.W."/>
            <person name="Cichocki N."/>
            <person name="Veneault-Fourrey C."/>
            <person name="LaButti K."/>
            <person name="Lindquist E.A."/>
            <person name="Lipzen A."/>
            <person name="Lundell T."/>
            <person name="Morin E."/>
            <person name="Murat C."/>
            <person name="Riley R."/>
            <person name="Ohm R."/>
            <person name="Sun H."/>
            <person name="Tunlid A."/>
            <person name="Henrissat B."/>
            <person name="Grigoriev I.V."/>
            <person name="Hibbett D.S."/>
            <person name="Martin F."/>
        </authorList>
    </citation>
    <scope>NUCLEOTIDE SEQUENCE [LARGE SCALE GENOMIC DNA]</scope>
    <source>
        <strain evidence="2 3">FD-317 M1</strain>
    </source>
</reference>
<keyword evidence="1" id="KW-1133">Transmembrane helix</keyword>
<protein>
    <submittedName>
        <fullName evidence="2">Uncharacterized protein</fullName>
    </submittedName>
</protein>
<accession>A0A0D0C9V9</accession>
<feature type="transmembrane region" description="Helical" evidence="1">
    <location>
        <begin position="44"/>
        <end position="62"/>
    </location>
</feature>
<dbReference type="PANTHER" id="PTHR35043:SF7">
    <property type="entry name" value="TRANSCRIPTION FACTOR DOMAIN-CONTAINING PROTEIN"/>
    <property type="match status" value="1"/>
</dbReference>
<dbReference type="OrthoDB" id="9451547at2759"/>
<feature type="non-terminal residue" evidence="2">
    <location>
        <position position="93"/>
    </location>
</feature>
<keyword evidence="1" id="KW-0472">Membrane</keyword>